<evidence type="ECO:0000313" key="6">
    <source>
        <dbReference type="EMBL" id="KAF0975455.1"/>
    </source>
</evidence>
<evidence type="ECO:0000313" key="7">
    <source>
        <dbReference type="Proteomes" id="UP000444721"/>
    </source>
</evidence>
<evidence type="ECO:0000259" key="5">
    <source>
        <dbReference type="SMART" id="SM00479"/>
    </source>
</evidence>
<sequence>MTKKRSLPSWMITAKSEPTSSSNSVPPLLQPTSELEGESTSADSQKNVQNIQNIVEINNKNGNSDHHHAVHNNQDIHQNSSNTIISKSNRDQFSPFEMQKKRTLEQADLYRNSIRQNGEEPQIKFSKPTLSKDLIKEYFNFYTSCPRVIVLDCETSGFSKSDQVIELAAVELKHGIRTGKLFSSKIKLNDGVSIHEKAQQVHKISETDLLVHPPSSLILGEFLEFLREDVSSSALTTGIVAHNLKFDIRMITQDIEKYYGPNHVPLIFQDSSRQFCTMQFHKNARGKNASYDLDSACHYFGISRGERDEAHSALQDAEITAQLFLSLKEYVEWENEEPISISPHTRNYDNTVLESETNAVIQSETDVTKSQSLEEERSNSGVFNFFRKFFGNWY</sequence>
<organism evidence="6 7">
    <name type="scientific">Naegleria fowleri</name>
    <name type="common">Brain eating amoeba</name>
    <dbReference type="NCBI Taxonomy" id="5763"/>
    <lineage>
        <taxon>Eukaryota</taxon>
        <taxon>Discoba</taxon>
        <taxon>Heterolobosea</taxon>
        <taxon>Tetramitia</taxon>
        <taxon>Eutetramitia</taxon>
        <taxon>Vahlkampfiidae</taxon>
        <taxon>Naegleria</taxon>
    </lineage>
</organism>
<keyword evidence="1" id="KW-0540">Nuclease</keyword>
<dbReference type="SUPFAM" id="SSF53098">
    <property type="entry name" value="Ribonuclease H-like"/>
    <property type="match status" value="1"/>
</dbReference>
<evidence type="ECO:0000256" key="3">
    <source>
        <dbReference type="ARBA" id="ARBA00022839"/>
    </source>
</evidence>
<dbReference type="CDD" id="cd06127">
    <property type="entry name" value="DEDDh"/>
    <property type="match status" value="1"/>
</dbReference>
<evidence type="ECO:0000256" key="1">
    <source>
        <dbReference type="ARBA" id="ARBA00022722"/>
    </source>
</evidence>
<dbReference type="GO" id="GO:0003676">
    <property type="term" value="F:nucleic acid binding"/>
    <property type="evidence" value="ECO:0007669"/>
    <property type="project" value="InterPro"/>
</dbReference>
<reference evidence="6 7" key="1">
    <citation type="journal article" date="2019" name="Sci. Rep.">
        <title>Nanopore sequencing improves the draft genome of the human pathogenic amoeba Naegleria fowleri.</title>
        <authorList>
            <person name="Liechti N."/>
            <person name="Schurch N."/>
            <person name="Bruggmann R."/>
            <person name="Wittwer M."/>
        </authorList>
    </citation>
    <scope>NUCLEOTIDE SEQUENCE [LARGE SCALE GENOMIC DNA]</scope>
    <source>
        <strain evidence="6 7">ATCC 30894</strain>
    </source>
</reference>
<dbReference type="PANTHER" id="PTHR30231:SF4">
    <property type="entry name" value="PROTEIN NEN2"/>
    <property type="match status" value="1"/>
</dbReference>
<evidence type="ECO:0000256" key="4">
    <source>
        <dbReference type="SAM" id="MobiDB-lite"/>
    </source>
</evidence>
<comment type="caution">
    <text evidence="6">The sequence shown here is derived from an EMBL/GenBank/DDBJ whole genome shotgun (WGS) entry which is preliminary data.</text>
</comment>
<dbReference type="GO" id="GO:0008408">
    <property type="term" value="F:3'-5' exonuclease activity"/>
    <property type="evidence" value="ECO:0007669"/>
    <property type="project" value="TreeGrafter"/>
</dbReference>
<dbReference type="GeneID" id="68112667"/>
<protein>
    <recommendedName>
        <fullName evidence="5">Exonuclease domain-containing protein</fullName>
    </recommendedName>
</protein>
<feature type="domain" description="Exonuclease" evidence="5">
    <location>
        <begin position="147"/>
        <end position="333"/>
    </location>
</feature>
<dbReference type="Gene3D" id="3.30.420.10">
    <property type="entry name" value="Ribonuclease H-like superfamily/Ribonuclease H"/>
    <property type="match status" value="1"/>
</dbReference>
<dbReference type="InterPro" id="IPR013520">
    <property type="entry name" value="Ribonucl_H"/>
</dbReference>
<evidence type="ECO:0000256" key="2">
    <source>
        <dbReference type="ARBA" id="ARBA00022801"/>
    </source>
</evidence>
<proteinExistence type="predicted"/>
<dbReference type="InterPro" id="IPR036397">
    <property type="entry name" value="RNaseH_sf"/>
</dbReference>
<dbReference type="VEuPathDB" id="AmoebaDB:NF0014480"/>
<dbReference type="Proteomes" id="UP000444721">
    <property type="component" value="Unassembled WGS sequence"/>
</dbReference>
<dbReference type="AlphaFoldDB" id="A0A6A5BPJ4"/>
<gene>
    <name evidence="6" type="ORF">FDP41_005449</name>
</gene>
<dbReference type="RefSeq" id="XP_044560168.1">
    <property type="nucleotide sequence ID" value="XM_044708974.1"/>
</dbReference>
<accession>A0A6A5BPJ4</accession>
<feature type="region of interest" description="Disordered" evidence="4">
    <location>
        <begin position="1"/>
        <end position="45"/>
    </location>
</feature>
<feature type="compositionally biased region" description="Polar residues" evidence="4">
    <location>
        <begin position="16"/>
        <end position="44"/>
    </location>
</feature>
<dbReference type="VEuPathDB" id="AmoebaDB:NfTy_066330"/>
<keyword evidence="2" id="KW-0378">Hydrolase</keyword>
<dbReference type="SMART" id="SM00479">
    <property type="entry name" value="EXOIII"/>
    <property type="match status" value="1"/>
</dbReference>
<keyword evidence="7" id="KW-1185">Reference proteome</keyword>
<dbReference type="InterPro" id="IPR012337">
    <property type="entry name" value="RNaseH-like_sf"/>
</dbReference>
<dbReference type="VEuPathDB" id="AmoebaDB:FDP41_005449"/>
<dbReference type="PANTHER" id="PTHR30231">
    <property type="entry name" value="DNA POLYMERASE III SUBUNIT EPSILON"/>
    <property type="match status" value="1"/>
</dbReference>
<dbReference type="Pfam" id="PF00929">
    <property type="entry name" value="RNase_T"/>
    <property type="match status" value="1"/>
</dbReference>
<dbReference type="EMBL" id="VFQX01000044">
    <property type="protein sequence ID" value="KAF0975455.1"/>
    <property type="molecule type" value="Genomic_DNA"/>
</dbReference>
<keyword evidence="3" id="KW-0269">Exonuclease</keyword>
<name>A0A6A5BPJ4_NAEFO</name>
<dbReference type="OrthoDB" id="5371818at2759"/>